<keyword evidence="7" id="KW-0539">Nucleus</keyword>
<keyword evidence="4" id="KW-0747">Spliceosome</keyword>
<evidence type="ECO:0000313" key="13">
    <source>
        <dbReference type="Proteomes" id="UP000002630"/>
    </source>
</evidence>
<dbReference type="InterPro" id="IPR045075">
    <property type="entry name" value="Syf1-like"/>
</dbReference>
<evidence type="ECO:0000256" key="5">
    <source>
        <dbReference type="ARBA" id="ARBA00022737"/>
    </source>
</evidence>
<evidence type="ECO:0000256" key="4">
    <source>
        <dbReference type="ARBA" id="ARBA00022728"/>
    </source>
</evidence>
<dbReference type="FunCoup" id="D7FHD2">
    <property type="interactions" value="546"/>
</dbReference>
<dbReference type="FunFam" id="1.25.40.10:FF:001362">
    <property type="entry name" value="RNA splicing factor"/>
    <property type="match status" value="1"/>
</dbReference>
<evidence type="ECO:0000256" key="3">
    <source>
        <dbReference type="ARBA" id="ARBA00022664"/>
    </source>
</evidence>
<evidence type="ECO:0000256" key="8">
    <source>
        <dbReference type="PROSITE-ProRule" id="PRU00339"/>
    </source>
</evidence>
<dbReference type="Proteomes" id="UP000002630">
    <property type="component" value="Linkage Group LG09"/>
</dbReference>
<dbReference type="PANTHER" id="PTHR11246:SF1">
    <property type="entry name" value="PRE-MRNA-PROCESSING FACTOR 6"/>
    <property type="match status" value="1"/>
</dbReference>
<evidence type="ECO:0000256" key="9">
    <source>
        <dbReference type="SAM" id="MobiDB-lite"/>
    </source>
</evidence>
<evidence type="ECO:0000313" key="12">
    <source>
        <dbReference type="EMBL" id="CBJ28499.1"/>
    </source>
</evidence>
<proteinExistence type="inferred from homology"/>
<comment type="similarity">
    <text evidence="2">Belongs to the crooked-neck family.</text>
</comment>
<dbReference type="FunFam" id="1.25.40.10:FF:000665">
    <property type="entry name" value="Pre-mRNA-processing factor 6"/>
    <property type="match status" value="1"/>
</dbReference>
<dbReference type="Pfam" id="PF13428">
    <property type="entry name" value="TPR_14"/>
    <property type="match status" value="1"/>
</dbReference>
<reference evidence="12 13" key="1">
    <citation type="journal article" date="2010" name="Nature">
        <title>The Ectocarpus genome and the independent evolution of multicellularity in brown algae.</title>
        <authorList>
            <person name="Cock J.M."/>
            <person name="Sterck L."/>
            <person name="Rouze P."/>
            <person name="Scornet D."/>
            <person name="Allen A.E."/>
            <person name="Amoutzias G."/>
            <person name="Anthouard V."/>
            <person name="Artiguenave F."/>
            <person name="Aury J.M."/>
            <person name="Badger J.H."/>
            <person name="Beszteri B."/>
            <person name="Billiau K."/>
            <person name="Bonnet E."/>
            <person name="Bothwell J.H."/>
            <person name="Bowler C."/>
            <person name="Boyen C."/>
            <person name="Brownlee C."/>
            <person name="Carrano C.J."/>
            <person name="Charrier B."/>
            <person name="Cho G.Y."/>
            <person name="Coelho S.M."/>
            <person name="Collen J."/>
            <person name="Corre E."/>
            <person name="Da Silva C."/>
            <person name="Delage L."/>
            <person name="Delaroque N."/>
            <person name="Dittami S.M."/>
            <person name="Doulbeau S."/>
            <person name="Elias M."/>
            <person name="Farnham G."/>
            <person name="Gachon C.M."/>
            <person name="Gschloessl B."/>
            <person name="Heesch S."/>
            <person name="Jabbari K."/>
            <person name="Jubin C."/>
            <person name="Kawai H."/>
            <person name="Kimura K."/>
            <person name="Kloareg B."/>
            <person name="Kupper F.C."/>
            <person name="Lang D."/>
            <person name="Le Bail A."/>
            <person name="Leblanc C."/>
            <person name="Lerouge P."/>
            <person name="Lohr M."/>
            <person name="Lopez P.J."/>
            <person name="Martens C."/>
            <person name="Maumus F."/>
            <person name="Michel G."/>
            <person name="Miranda-Saavedra D."/>
            <person name="Morales J."/>
            <person name="Moreau H."/>
            <person name="Motomura T."/>
            <person name="Nagasato C."/>
            <person name="Napoli C.A."/>
            <person name="Nelson D.R."/>
            <person name="Nyvall-Collen P."/>
            <person name="Peters A.F."/>
            <person name="Pommier C."/>
            <person name="Potin P."/>
            <person name="Poulain J."/>
            <person name="Quesneville H."/>
            <person name="Read B."/>
            <person name="Rensing S.A."/>
            <person name="Ritter A."/>
            <person name="Rousvoal S."/>
            <person name="Samanta M."/>
            <person name="Samson G."/>
            <person name="Schroeder D.C."/>
            <person name="Segurens B."/>
            <person name="Strittmatter M."/>
            <person name="Tonon T."/>
            <person name="Tregear J.W."/>
            <person name="Valentin K."/>
            <person name="von Dassow P."/>
            <person name="Yamagishi T."/>
            <person name="Van de Peer Y."/>
            <person name="Wincker P."/>
        </authorList>
    </citation>
    <scope>NUCLEOTIDE SEQUENCE [LARGE SCALE GENOMIC DNA]</scope>
    <source>
        <strain evidence="13">Ec32 / CCAP1310/4</strain>
    </source>
</reference>
<dbReference type="EMBL" id="FN649734">
    <property type="protein sequence ID" value="CBJ28499.1"/>
    <property type="molecule type" value="Genomic_DNA"/>
</dbReference>
<keyword evidence="6" id="KW-0508">mRNA splicing</keyword>
<feature type="domain" description="Pre-mRNA-splicing factor Syf1-like N-terminal HAT-repeats" evidence="11">
    <location>
        <begin position="643"/>
        <end position="796"/>
    </location>
</feature>
<dbReference type="PROSITE" id="PS50005">
    <property type="entry name" value="TPR"/>
    <property type="match status" value="1"/>
</dbReference>
<dbReference type="GO" id="GO:0046540">
    <property type="term" value="C:U4/U6 x U5 tri-snRNP complex"/>
    <property type="evidence" value="ECO:0007669"/>
    <property type="project" value="TreeGrafter"/>
</dbReference>
<dbReference type="SUPFAM" id="SSF48452">
    <property type="entry name" value="TPR-like"/>
    <property type="match status" value="3"/>
</dbReference>
<dbReference type="Pfam" id="PF23233">
    <property type="entry name" value="HAT_Syf1_CNRKL1_N"/>
    <property type="match status" value="1"/>
</dbReference>
<dbReference type="Pfam" id="PF06424">
    <property type="entry name" value="PRP1_N"/>
    <property type="match status" value="1"/>
</dbReference>
<evidence type="ECO:0000259" key="11">
    <source>
        <dbReference type="Pfam" id="PF23233"/>
    </source>
</evidence>
<dbReference type="InParanoid" id="D7FHD2"/>
<comment type="subcellular location">
    <subcellularLocation>
        <location evidence="1">Nucleus</location>
    </subcellularLocation>
</comment>
<dbReference type="GO" id="GO:0000244">
    <property type="term" value="P:spliceosomal tri-snRNP complex assembly"/>
    <property type="evidence" value="ECO:0007669"/>
    <property type="project" value="TreeGrafter"/>
</dbReference>
<evidence type="ECO:0000259" key="10">
    <source>
        <dbReference type="Pfam" id="PF06424"/>
    </source>
</evidence>
<dbReference type="Gene3D" id="1.25.40.10">
    <property type="entry name" value="Tetratricopeptide repeat domain"/>
    <property type="match status" value="3"/>
</dbReference>
<dbReference type="Pfam" id="PF13432">
    <property type="entry name" value="TPR_16"/>
    <property type="match status" value="1"/>
</dbReference>
<dbReference type="eggNOG" id="KOG0495">
    <property type="taxonomic scope" value="Eukaryota"/>
</dbReference>
<dbReference type="SMART" id="SM00386">
    <property type="entry name" value="HAT"/>
    <property type="match status" value="12"/>
</dbReference>
<dbReference type="PANTHER" id="PTHR11246">
    <property type="entry name" value="PRE-MRNA SPLICING FACTOR"/>
    <property type="match status" value="1"/>
</dbReference>
<dbReference type="InterPro" id="IPR011990">
    <property type="entry name" value="TPR-like_helical_dom_sf"/>
</dbReference>
<evidence type="ECO:0000256" key="1">
    <source>
        <dbReference type="ARBA" id="ARBA00004123"/>
    </source>
</evidence>
<dbReference type="EMBL" id="FN647757">
    <property type="protein sequence ID" value="CBJ28499.1"/>
    <property type="molecule type" value="Genomic_DNA"/>
</dbReference>
<feature type="compositionally biased region" description="Basic and acidic residues" evidence="9">
    <location>
        <begin position="16"/>
        <end position="35"/>
    </location>
</feature>
<feature type="repeat" description="TPR" evidence="8">
    <location>
        <begin position="714"/>
        <end position="747"/>
    </location>
</feature>
<evidence type="ECO:0000256" key="6">
    <source>
        <dbReference type="ARBA" id="ARBA00023187"/>
    </source>
</evidence>
<dbReference type="GO" id="GO:0071013">
    <property type="term" value="C:catalytic step 2 spliceosome"/>
    <property type="evidence" value="ECO:0007669"/>
    <property type="project" value="TreeGrafter"/>
</dbReference>
<dbReference type="InterPro" id="IPR019734">
    <property type="entry name" value="TPR_rpt"/>
</dbReference>
<evidence type="ECO:0000256" key="7">
    <source>
        <dbReference type="ARBA" id="ARBA00023242"/>
    </source>
</evidence>
<keyword evidence="3" id="KW-0507">mRNA processing</keyword>
<dbReference type="OrthoDB" id="440128at2759"/>
<feature type="domain" description="PRP1 splicing factor N-terminal" evidence="10">
    <location>
        <begin position="3"/>
        <end position="65"/>
    </location>
</feature>
<feature type="region of interest" description="Disordered" evidence="9">
    <location>
        <begin position="1"/>
        <end position="35"/>
    </location>
</feature>
<sequence length="827" mass="92045">MRAIDEHVDTRRKRRREEAQVEAMKKEREERPKISDQFADLKGHLAGVSQSEWEAIPDVGDYSLKYKQSKRREIFTPMPDHVIEGARNDGAVVGTMDPALGGATPGTSTTNISSLGHARGTVLGLKLDKMSDSVTGQTAVNPKGYLTDLNSLKISSDAEVGDIEKARLLLKSVTSTNPKHGPGWIAAARVEEFAGKIVQARKTIKAGCEACPDNEDVWLEGARLQTPENAKTVLANAIRNLPTSVKIWLRAAELETTNASKKVVLRRALEFVPNSVKLWKTAIELEGVEDALIMLGRAVECVPHSVDMWLALARLETYENAQKVLNRAREAIPTEPAIWITASKLEEAQGKPHMVDKIIEMAISSLRQFQVVIDREQWIKEAEEAEQADAPLTCGAIVRATVHIGVEEEDRKRTWMDDAENSLNRGGVETARAIYAHALGHFRSKKGVWMRACALEKKHGTAESLEQMLKKAVTHCPRAEMLWLMAAKEKWLSNDVDGARTILKEAFLANPDSEQVWLAAVKLEWENNAFERARILLKKACDRAPTALVWMKAALLERELKAPEAALKLIDTALPSYPTFAKLYMMAGQLCSEELNLPERAREYYQRGLRACPGSIPLWRLAARLEERTVGVNKARPMLEVARLRNPKSEGLWLEAVRLERRAGNNKGADSLMAKALQECPGSGVLWAEEILVAQRAEQKSKSLEALKRCDNDPHVITAVARRFWADRKYAKARKWFNRAITLDPNMGDAWAAYYAFELQQGTEVEQKDVLDRCVAAEPAHGELWTSVSKTTENRRLDKASILKKVVAAYFSDGAVVVIPGGPTSTS</sequence>
<dbReference type="InterPro" id="IPR055433">
    <property type="entry name" value="HAT_Syf1-like_N"/>
</dbReference>
<dbReference type="OMA" id="DGWAWYY"/>
<keyword evidence="8" id="KW-0802">TPR repeat</keyword>
<dbReference type="InterPro" id="IPR003107">
    <property type="entry name" value="HAT"/>
</dbReference>
<name>D7FHD2_ECTSI</name>
<dbReference type="STRING" id="2880.D7FHD2"/>
<accession>D7FHD2</accession>
<keyword evidence="5" id="KW-0677">Repeat</keyword>
<protein>
    <submittedName>
        <fullName evidence="12">Uncharacterized protein</fullName>
    </submittedName>
</protein>
<dbReference type="AlphaFoldDB" id="D7FHD2"/>
<organism evidence="12 13">
    <name type="scientific">Ectocarpus siliculosus</name>
    <name type="common">Brown alga</name>
    <name type="synonym">Conferva siliculosa</name>
    <dbReference type="NCBI Taxonomy" id="2880"/>
    <lineage>
        <taxon>Eukaryota</taxon>
        <taxon>Sar</taxon>
        <taxon>Stramenopiles</taxon>
        <taxon>Ochrophyta</taxon>
        <taxon>PX clade</taxon>
        <taxon>Phaeophyceae</taxon>
        <taxon>Ectocarpales</taxon>
        <taxon>Ectocarpaceae</taxon>
        <taxon>Ectocarpus</taxon>
    </lineage>
</organism>
<evidence type="ECO:0000256" key="2">
    <source>
        <dbReference type="ARBA" id="ARBA00008644"/>
    </source>
</evidence>
<dbReference type="InterPro" id="IPR010491">
    <property type="entry name" value="PRP1_N"/>
</dbReference>
<gene>
    <name evidence="12" type="ORF">Esi_0107_0043</name>
</gene>
<keyword evidence="13" id="KW-1185">Reference proteome</keyword>